<dbReference type="AlphaFoldDB" id="A0A2M7DKX8"/>
<evidence type="ECO:0000313" key="2">
    <source>
        <dbReference type="EMBL" id="PIV50437.1"/>
    </source>
</evidence>
<organism evidence="2 3">
    <name type="scientific">Candidatus Falkowbacteria bacterium CG02_land_8_20_14_3_00_36_14</name>
    <dbReference type="NCBI Taxonomy" id="1974560"/>
    <lineage>
        <taxon>Bacteria</taxon>
        <taxon>Candidatus Falkowiibacteriota</taxon>
    </lineage>
</organism>
<gene>
    <name evidence="2" type="ORF">COS18_05085</name>
</gene>
<evidence type="ECO:0000256" key="1">
    <source>
        <dbReference type="SAM" id="Phobius"/>
    </source>
</evidence>
<evidence type="ECO:0000313" key="3">
    <source>
        <dbReference type="Proteomes" id="UP000228896"/>
    </source>
</evidence>
<dbReference type="Proteomes" id="UP000228896">
    <property type="component" value="Unassembled WGS sequence"/>
</dbReference>
<keyword evidence="1" id="KW-0472">Membrane</keyword>
<comment type="caution">
    <text evidence="2">The sequence shown here is derived from an EMBL/GenBank/DDBJ whole genome shotgun (WGS) entry which is preliminary data.</text>
</comment>
<protein>
    <submittedName>
        <fullName evidence="2">Uncharacterized protein</fullName>
    </submittedName>
</protein>
<sequence>MGFSSGLALFLAIILLGITFFLNSNFGFNSDFKLIIDLKKNYIYYINNIVIFLTKISNGLLIF</sequence>
<dbReference type="EMBL" id="PETS01000132">
    <property type="protein sequence ID" value="PIV50437.1"/>
    <property type="molecule type" value="Genomic_DNA"/>
</dbReference>
<feature type="transmembrane region" description="Helical" evidence="1">
    <location>
        <begin position="42"/>
        <end position="62"/>
    </location>
</feature>
<accession>A0A2M7DKX8</accession>
<keyword evidence="1" id="KW-1133">Transmembrane helix</keyword>
<reference evidence="3" key="1">
    <citation type="submission" date="2017-09" db="EMBL/GenBank/DDBJ databases">
        <title>Depth-based differentiation of microbial function through sediment-hosted aquifers and enrichment of novel symbionts in the deep terrestrial subsurface.</title>
        <authorList>
            <person name="Probst A.J."/>
            <person name="Ladd B."/>
            <person name="Jarett J.K."/>
            <person name="Geller-Mcgrath D.E."/>
            <person name="Sieber C.M.K."/>
            <person name="Emerson J.B."/>
            <person name="Anantharaman K."/>
            <person name="Thomas B.C."/>
            <person name="Malmstrom R."/>
            <person name="Stieglmeier M."/>
            <person name="Klingl A."/>
            <person name="Woyke T."/>
            <person name="Ryan C.M."/>
            <person name="Banfield J.F."/>
        </authorList>
    </citation>
    <scope>NUCLEOTIDE SEQUENCE [LARGE SCALE GENOMIC DNA]</scope>
</reference>
<keyword evidence="1" id="KW-0812">Transmembrane</keyword>
<name>A0A2M7DKX8_9BACT</name>
<feature type="transmembrane region" description="Helical" evidence="1">
    <location>
        <begin position="6"/>
        <end position="22"/>
    </location>
</feature>
<proteinExistence type="predicted"/>